<evidence type="ECO:0000313" key="2">
    <source>
        <dbReference type="EMBL" id="KAK4339221.1"/>
    </source>
</evidence>
<dbReference type="EMBL" id="JAVYJV010000023">
    <property type="protein sequence ID" value="KAK4339221.1"/>
    <property type="molecule type" value="Genomic_DNA"/>
</dbReference>
<gene>
    <name evidence="2" type="ORF">RND71_040683</name>
</gene>
<sequence>MSNGSGNRASALLDPVGAGVGIRSNNRYPTVILKLPCLVEKKRTKVRSLAVLFSAMNWDRSPARKGFLSPQSRCSLRSTSRSRGDVDHIGWGHSPRAELEAKVRTLGGVVAESKRATFIQQICG</sequence>
<organism evidence="2 3">
    <name type="scientific">Anisodus tanguticus</name>
    <dbReference type="NCBI Taxonomy" id="243964"/>
    <lineage>
        <taxon>Eukaryota</taxon>
        <taxon>Viridiplantae</taxon>
        <taxon>Streptophyta</taxon>
        <taxon>Embryophyta</taxon>
        <taxon>Tracheophyta</taxon>
        <taxon>Spermatophyta</taxon>
        <taxon>Magnoliopsida</taxon>
        <taxon>eudicotyledons</taxon>
        <taxon>Gunneridae</taxon>
        <taxon>Pentapetalae</taxon>
        <taxon>asterids</taxon>
        <taxon>lamiids</taxon>
        <taxon>Solanales</taxon>
        <taxon>Solanaceae</taxon>
        <taxon>Solanoideae</taxon>
        <taxon>Hyoscyameae</taxon>
        <taxon>Anisodus</taxon>
    </lineage>
</organism>
<evidence type="ECO:0000256" key="1">
    <source>
        <dbReference type="SAM" id="MobiDB-lite"/>
    </source>
</evidence>
<feature type="region of interest" description="Disordered" evidence="1">
    <location>
        <begin position="65"/>
        <end position="89"/>
    </location>
</feature>
<feature type="compositionally biased region" description="Low complexity" evidence="1">
    <location>
        <begin position="72"/>
        <end position="81"/>
    </location>
</feature>
<accession>A0AAE1UTK5</accession>
<evidence type="ECO:0000313" key="3">
    <source>
        <dbReference type="Proteomes" id="UP001291623"/>
    </source>
</evidence>
<proteinExistence type="predicted"/>
<comment type="caution">
    <text evidence="2">The sequence shown here is derived from an EMBL/GenBank/DDBJ whole genome shotgun (WGS) entry which is preliminary data.</text>
</comment>
<name>A0AAE1UTK5_9SOLA</name>
<keyword evidence="3" id="KW-1185">Reference proteome</keyword>
<dbReference type="AlphaFoldDB" id="A0AAE1UTK5"/>
<protein>
    <submittedName>
        <fullName evidence="2">Uncharacterized protein</fullName>
    </submittedName>
</protein>
<reference evidence="2" key="1">
    <citation type="submission" date="2023-12" db="EMBL/GenBank/DDBJ databases">
        <title>Genome assembly of Anisodus tanguticus.</title>
        <authorList>
            <person name="Wang Y.-J."/>
        </authorList>
    </citation>
    <scope>NUCLEOTIDE SEQUENCE</scope>
    <source>
        <strain evidence="2">KB-2021</strain>
        <tissue evidence="2">Leaf</tissue>
    </source>
</reference>
<dbReference type="Proteomes" id="UP001291623">
    <property type="component" value="Unassembled WGS sequence"/>
</dbReference>